<evidence type="ECO:0000256" key="4">
    <source>
        <dbReference type="ARBA" id="ARBA00023136"/>
    </source>
</evidence>
<evidence type="ECO:0000256" key="3">
    <source>
        <dbReference type="ARBA" id="ARBA00022989"/>
    </source>
</evidence>
<sequence length="283" mass="30731">MAVQALVKGKGAGILNGHCPSPCPFFMDEKPGIVRFTPRSTSKSAMLIAVAVAVGVQVALCAVLVAIHFQELWLPAVQNGEVEMEFVPPSEEVLQELAEVQPVPVEPVAAPSTVSPVPEISADEDLLAMKLPENEDCSDMKDFLPEETPTEYLPEELSSMRISMREVKPRRPVKTPAVSLPGQPSPDENVTPDKKVRYKHAPSLPNSVNSSRVGKVNAVVKVVVGVNPRGEPSSVNLLQSTGNAELDRLFMRWVKENWTFYPAEKDGAPIASKVVVPVRLNID</sequence>
<keyword evidence="3 6" id="KW-1133">Transmembrane helix</keyword>
<dbReference type="InterPro" id="IPR006260">
    <property type="entry name" value="TonB/TolA_C"/>
</dbReference>
<evidence type="ECO:0000259" key="7">
    <source>
        <dbReference type="PROSITE" id="PS52015"/>
    </source>
</evidence>
<evidence type="ECO:0000256" key="5">
    <source>
        <dbReference type="SAM" id="MobiDB-lite"/>
    </source>
</evidence>
<keyword evidence="2 6" id="KW-0812">Transmembrane</keyword>
<feature type="region of interest" description="Disordered" evidence="5">
    <location>
        <begin position="166"/>
        <end position="193"/>
    </location>
</feature>
<evidence type="ECO:0000313" key="9">
    <source>
        <dbReference type="Proteomes" id="UP000642553"/>
    </source>
</evidence>
<accession>A0AAE6TAR2</accession>
<name>A0AAE6TAR2_9BACT</name>
<dbReference type="NCBIfam" id="TIGR01352">
    <property type="entry name" value="tonB_Cterm"/>
    <property type="match status" value="1"/>
</dbReference>
<evidence type="ECO:0000256" key="1">
    <source>
        <dbReference type="ARBA" id="ARBA00004167"/>
    </source>
</evidence>
<dbReference type="Pfam" id="PF03544">
    <property type="entry name" value="TonB_C"/>
    <property type="match status" value="1"/>
</dbReference>
<dbReference type="GO" id="GO:0016020">
    <property type="term" value="C:membrane"/>
    <property type="evidence" value="ECO:0007669"/>
    <property type="project" value="UniProtKB-SubCell"/>
</dbReference>
<evidence type="ECO:0000256" key="6">
    <source>
        <dbReference type="SAM" id="Phobius"/>
    </source>
</evidence>
<comment type="subcellular location">
    <subcellularLocation>
        <location evidence="1">Membrane</location>
        <topology evidence="1">Single-pass membrane protein</topology>
    </subcellularLocation>
</comment>
<evidence type="ECO:0000313" key="8">
    <source>
        <dbReference type="EMBL" id="QHV63157.1"/>
    </source>
</evidence>
<keyword evidence="4 6" id="KW-0472">Membrane</keyword>
<proteinExistence type="predicted"/>
<dbReference type="EMBL" id="CP029701">
    <property type="protein sequence ID" value="QHV63157.1"/>
    <property type="molecule type" value="Genomic_DNA"/>
</dbReference>
<gene>
    <name evidence="8" type="ORF">DMI76_07210</name>
</gene>
<dbReference type="Gene3D" id="3.30.1150.10">
    <property type="match status" value="1"/>
</dbReference>
<organism evidence="8 9">
    <name type="scientific">Akkermansia massiliensis</name>
    <dbReference type="NCBI Taxonomy" id="2927224"/>
    <lineage>
        <taxon>Bacteria</taxon>
        <taxon>Pseudomonadati</taxon>
        <taxon>Verrucomicrobiota</taxon>
        <taxon>Verrucomicrobiia</taxon>
        <taxon>Verrucomicrobiales</taxon>
        <taxon>Akkermansiaceae</taxon>
        <taxon>Akkermansia</taxon>
    </lineage>
</organism>
<evidence type="ECO:0000256" key="2">
    <source>
        <dbReference type="ARBA" id="ARBA00022692"/>
    </source>
</evidence>
<feature type="domain" description="TonB C-terminal" evidence="7">
    <location>
        <begin position="192"/>
        <end position="283"/>
    </location>
</feature>
<feature type="transmembrane region" description="Helical" evidence="6">
    <location>
        <begin position="45"/>
        <end position="69"/>
    </location>
</feature>
<dbReference type="PROSITE" id="PS52015">
    <property type="entry name" value="TONB_CTD"/>
    <property type="match status" value="1"/>
</dbReference>
<dbReference type="GO" id="GO:0055085">
    <property type="term" value="P:transmembrane transport"/>
    <property type="evidence" value="ECO:0007669"/>
    <property type="project" value="InterPro"/>
</dbReference>
<dbReference type="InterPro" id="IPR037682">
    <property type="entry name" value="TonB_C"/>
</dbReference>
<dbReference type="Proteomes" id="UP000642553">
    <property type="component" value="Chromosome"/>
</dbReference>
<dbReference type="SUPFAM" id="SSF74653">
    <property type="entry name" value="TolA/TonB C-terminal domain"/>
    <property type="match status" value="1"/>
</dbReference>
<protein>
    <submittedName>
        <fullName evidence="8">TonB family protein</fullName>
    </submittedName>
</protein>
<dbReference type="AlphaFoldDB" id="A0AAE6TAR2"/>
<reference evidence="8" key="1">
    <citation type="submission" date="2018-05" db="EMBL/GenBank/DDBJ databases">
        <title>Complete genome sequnece of Akkermansia muciniphila EB-AMDK-40.</title>
        <authorList>
            <person name="Nam Y.-D."/>
            <person name="Chung W.-H."/>
            <person name="Park Y.S."/>
            <person name="Kang J."/>
        </authorList>
    </citation>
    <scope>NUCLEOTIDE SEQUENCE</scope>
    <source>
        <strain evidence="8">EB-AMDK-40</strain>
    </source>
</reference>